<name>A0ACB9YL06_9PEZI</name>
<gene>
    <name evidence="1" type="ORF">F4820DRAFT_439170</name>
</gene>
<dbReference type="Proteomes" id="UP001497700">
    <property type="component" value="Unassembled WGS sequence"/>
</dbReference>
<organism evidence="1 2">
    <name type="scientific">Hypoxylon rubiginosum</name>
    <dbReference type="NCBI Taxonomy" id="110542"/>
    <lineage>
        <taxon>Eukaryota</taxon>
        <taxon>Fungi</taxon>
        <taxon>Dikarya</taxon>
        <taxon>Ascomycota</taxon>
        <taxon>Pezizomycotina</taxon>
        <taxon>Sordariomycetes</taxon>
        <taxon>Xylariomycetidae</taxon>
        <taxon>Xylariales</taxon>
        <taxon>Hypoxylaceae</taxon>
        <taxon>Hypoxylon</taxon>
    </lineage>
</organism>
<comment type="caution">
    <text evidence="1">The sequence shown here is derived from an EMBL/GenBank/DDBJ whole genome shotgun (WGS) entry which is preliminary data.</text>
</comment>
<evidence type="ECO:0000313" key="1">
    <source>
        <dbReference type="EMBL" id="KAI4859633.1"/>
    </source>
</evidence>
<proteinExistence type="predicted"/>
<accession>A0ACB9YL06</accession>
<reference evidence="1 2" key="1">
    <citation type="journal article" date="2022" name="New Phytol.">
        <title>Ecological generalism drives hyperdiversity of secondary metabolite gene clusters in xylarialean endophytes.</title>
        <authorList>
            <person name="Franco M.E.E."/>
            <person name="Wisecaver J.H."/>
            <person name="Arnold A.E."/>
            <person name="Ju Y.M."/>
            <person name="Slot J.C."/>
            <person name="Ahrendt S."/>
            <person name="Moore L.P."/>
            <person name="Eastman K.E."/>
            <person name="Scott K."/>
            <person name="Konkel Z."/>
            <person name="Mondo S.J."/>
            <person name="Kuo A."/>
            <person name="Hayes R.D."/>
            <person name="Haridas S."/>
            <person name="Andreopoulos B."/>
            <person name="Riley R."/>
            <person name="LaButti K."/>
            <person name="Pangilinan J."/>
            <person name="Lipzen A."/>
            <person name="Amirebrahimi M."/>
            <person name="Yan J."/>
            <person name="Adam C."/>
            <person name="Keymanesh K."/>
            <person name="Ng V."/>
            <person name="Louie K."/>
            <person name="Northen T."/>
            <person name="Drula E."/>
            <person name="Henrissat B."/>
            <person name="Hsieh H.M."/>
            <person name="Youens-Clark K."/>
            <person name="Lutzoni F."/>
            <person name="Miadlikowska J."/>
            <person name="Eastwood D.C."/>
            <person name="Hamelin R.C."/>
            <person name="Grigoriev I.V."/>
            <person name="U'Ren J.M."/>
        </authorList>
    </citation>
    <scope>NUCLEOTIDE SEQUENCE [LARGE SCALE GENOMIC DNA]</scope>
    <source>
        <strain evidence="1 2">CBS 119005</strain>
    </source>
</reference>
<dbReference type="EMBL" id="MU393621">
    <property type="protein sequence ID" value="KAI4859633.1"/>
    <property type="molecule type" value="Genomic_DNA"/>
</dbReference>
<sequence>MPPKVVHHMNTAHPGMSANETKALLAANTEAVQLSNAAGAAYRAGRFEESIQLNREALKLKLKAYPEGSTQAAISINALGEALLAAGRLQEADQAFAKAIAVRERAGPGQDAAATRENIGALREAQGRFDEAREVRARGDTKSQILCGNENCPTNKMYALKGLQACGACKSVFYCTKECQKQDWSKRHKPLCKAHCAKAQTGNQPATP</sequence>
<evidence type="ECO:0000313" key="2">
    <source>
        <dbReference type="Proteomes" id="UP001497700"/>
    </source>
</evidence>
<protein>
    <submittedName>
        <fullName evidence="1">Uncharacterized protein</fullName>
    </submittedName>
</protein>
<keyword evidence="2" id="KW-1185">Reference proteome</keyword>